<evidence type="ECO:0000256" key="6">
    <source>
        <dbReference type="RuleBase" id="RU366058"/>
    </source>
</evidence>
<dbReference type="AlphaFoldDB" id="A0A5A7N531"/>
<evidence type="ECO:0000256" key="3">
    <source>
        <dbReference type="ARBA" id="ARBA00022692"/>
    </source>
</evidence>
<name>A0A5A7N531_9PROT</name>
<evidence type="ECO:0000256" key="4">
    <source>
        <dbReference type="ARBA" id="ARBA00022989"/>
    </source>
</evidence>
<feature type="domain" description="VTT" evidence="7">
    <location>
        <begin position="69"/>
        <end position="181"/>
    </location>
</feature>
<evidence type="ECO:0000313" key="9">
    <source>
        <dbReference type="Proteomes" id="UP000324996"/>
    </source>
</evidence>
<dbReference type="PANTHER" id="PTHR12677:SF59">
    <property type="entry name" value="GOLGI APPARATUS MEMBRANE PROTEIN TVP38-RELATED"/>
    <property type="match status" value="1"/>
</dbReference>
<comment type="similarity">
    <text evidence="6">Belongs to the TVP38/TMEM64 family.</text>
</comment>
<proteinExistence type="inferred from homology"/>
<feature type="transmembrane region" description="Helical" evidence="6">
    <location>
        <begin position="43"/>
        <end position="65"/>
    </location>
</feature>
<comment type="caution">
    <text evidence="6">Lacks conserved residue(s) required for the propagation of feature annotation.</text>
</comment>
<keyword evidence="4 6" id="KW-1133">Transmembrane helix</keyword>
<accession>A0A5A7N531</accession>
<dbReference type="InterPro" id="IPR015414">
    <property type="entry name" value="TMEM64"/>
</dbReference>
<keyword evidence="9" id="KW-1185">Reference proteome</keyword>
<dbReference type="PANTHER" id="PTHR12677">
    <property type="entry name" value="GOLGI APPARATUS MEMBRANE PROTEIN TVP38-RELATED"/>
    <property type="match status" value="1"/>
</dbReference>
<evidence type="ECO:0000313" key="8">
    <source>
        <dbReference type="EMBL" id="GER02765.1"/>
    </source>
</evidence>
<dbReference type="RefSeq" id="WP_313978465.1">
    <property type="nucleotide sequence ID" value="NZ_BKCN01000001.1"/>
</dbReference>
<keyword evidence="2 6" id="KW-1003">Cell membrane</keyword>
<keyword evidence="5 6" id="KW-0472">Membrane</keyword>
<reference evidence="8 9" key="1">
    <citation type="submission" date="2019-09" db="EMBL/GenBank/DDBJ databases">
        <title>NBRP : Genome information of microbial organism related human and environment.</title>
        <authorList>
            <person name="Hattori M."/>
            <person name="Oshima K."/>
            <person name="Inaba H."/>
            <person name="Suda W."/>
            <person name="Sakamoto M."/>
            <person name="Iino T."/>
            <person name="Kitahara M."/>
            <person name="Oshida Y."/>
            <person name="Iida T."/>
            <person name="Kudo T."/>
            <person name="Itoh T."/>
            <person name="Ohkuma M."/>
        </authorList>
    </citation>
    <scope>NUCLEOTIDE SEQUENCE [LARGE SCALE GENOMIC DNA]</scope>
    <source>
        <strain evidence="8 9">Q-1</strain>
    </source>
</reference>
<sequence>MKRLLPLAIFVLLIGVVYVSGVGDYLSFTALRENLELLQTFVARNTVLALLALVAFYALGTAVSLPAMSVVTIASGVIFGLWLGLLGVLLGATLGATLIFSVVRTSLGDPLRVKVRPWLGKFERGFQKDEFNYLLALRLVPVFPFWVLNIAPALLGMRLRNYVMATALGIIPGTFVFVWVGKGAAETVRLGARWMPPNCCFSPM</sequence>
<organism evidence="8 9">
    <name type="scientific">Iodidimonas nitroreducens</name>
    <dbReference type="NCBI Taxonomy" id="1236968"/>
    <lineage>
        <taxon>Bacteria</taxon>
        <taxon>Pseudomonadati</taxon>
        <taxon>Pseudomonadota</taxon>
        <taxon>Alphaproteobacteria</taxon>
        <taxon>Iodidimonadales</taxon>
        <taxon>Iodidimonadaceae</taxon>
        <taxon>Iodidimonas</taxon>
    </lineage>
</organism>
<feature type="transmembrane region" description="Helical" evidence="6">
    <location>
        <begin position="162"/>
        <end position="180"/>
    </location>
</feature>
<comment type="subcellular location">
    <subcellularLocation>
        <location evidence="1 6">Cell membrane</location>
        <topology evidence="1 6">Multi-pass membrane protein</topology>
    </subcellularLocation>
</comment>
<gene>
    <name evidence="8" type="ORF">JCM17846_04470</name>
</gene>
<keyword evidence="3 6" id="KW-0812">Transmembrane</keyword>
<dbReference type="InterPro" id="IPR032816">
    <property type="entry name" value="VTT_dom"/>
</dbReference>
<evidence type="ECO:0000256" key="5">
    <source>
        <dbReference type="ARBA" id="ARBA00023136"/>
    </source>
</evidence>
<comment type="caution">
    <text evidence="8">The sequence shown here is derived from an EMBL/GenBank/DDBJ whole genome shotgun (WGS) entry which is preliminary data.</text>
</comment>
<protein>
    <recommendedName>
        <fullName evidence="6">TVP38/TMEM64 family membrane protein</fullName>
    </recommendedName>
</protein>
<evidence type="ECO:0000259" key="7">
    <source>
        <dbReference type="Pfam" id="PF09335"/>
    </source>
</evidence>
<dbReference type="Pfam" id="PF09335">
    <property type="entry name" value="VTT_dom"/>
    <property type="match status" value="1"/>
</dbReference>
<dbReference type="EMBL" id="BKCN01000001">
    <property type="protein sequence ID" value="GER02765.1"/>
    <property type="molecule type" value="Genomic_DNA"/>
</dbReference>
<dbReference type="Proteomes" id="UP000324996">
    <property type="component" value="Unassembled WGS sequence"/>
</dbReference>
<evidence type="ECO:0000256" key="2">
    <source>
        <dbReference type="ARBA" id="ARBA00022475"/>
    </source>
</evidence>
<feature type="transmembrane region" description="Helical" evidence="6">
    <location>
        <begin position="133"/>
        <end position="155"/>
    </location>
</feature>
<feature type="transmembrane region" description="Helical" evidence="6">
    <location>
        <begin position="77"/>
        <end position="103"/>
    </location>
</feature>
<dbReference type="GO" id="GO:0005886">
    <property type="term" value="C:plasma membrane"/>
    <property type="evidence" value="ECO:0007669"/>
    <property type="project" value="UniProtKB-SubCell"/>
</dbReference>
<evidence type="ECO:0000256" key="1">
    <source>
        <dbReference type="ARBA" id="ARBA00004651"/>
    </source>
</evidence>